<protein>
    <submittedName>
        <fullName evidence="1">Phosphate/phosphite/phosphonate ABC transporter substrate-binding protein</fullName>
    </submittedName>
</protein>
<dbReference type="Proteomes" id="UP000292120">
    <property type="component" value="Unassembled WGS sequence"/>
</dbReference>
<dbReference type="OrthoDB" id="5343002at2"/>
<dbReference type="PROSITE" id="PS51318">
    <property type="entry name" value="TAT"/>
    <property type="match status" value="1"/>
</dbReference>
<name>A0A4Q9GVN7_9BURK</name>
<gene>
    <name evidence="1" type="ORF">EYS42_15875</name>
</gene>
<dbReference type="Gene3D" id="3.40.190.10">
    <property type="entry name" value="Periplasmic binding protein-like II"/>
    <property type="match status" value="2"/>
</dbReference>
<keyword evidence="2" id="KW-1185">Reference proteome</keyword>
<organism evidence="1 2">
    <name type="scientific">Aquabacterium lacunae</name>
    <dbReference type="NCBI Taxonomy" id="2528630"/>
    <lineage>
        <taxon>Bacteria</taxon>
        <taxon>Pseudomonadati</taxon>
        <taxon>Pseudomonadota</taxon>
        <taxon>Betaproteobacteria</taxon>
        <taxon>Burkholderiales</taxon>
        <taxon>Aquabacterium</taxon>
    </lineage>
</organism>
<evidence type="ECO:0000313" key="1">
    <source>
        <dbReference type="EMBL" id="TBO27912.1"/>
    </source>
</evidence>
<dbReference type="AlphaFoldDB" id="A0A4Q9GVN7"/>
<evidence type="ECO:0000313" key="2">
    <source>
        <dbReference type="Proteomes" id="UP000292120"/>
    </source>
</evidence>
<proteinExistence type="predicted"/>
<comment type="caution">
    <text evidence="1">The sequence shown here is derived from an EMBL/GenBank/DDBJ whole genome shotgun (WGS) entry which is preliminary data.</text>
</comment>
<dbReference type="PANTHER" id="PTHR35841">
    <property type="entry name" value="PHOSPHONATES-BINDING PERIPLASMIC PROTEIN"/>
    <property type="match status" value="1"/>
</dbReference>
<reference evidence="1 2" key="1">
    <citation type="submission" date="2019-02" db="EMBL/GenBank/DDBJ databases">
        <title>Aquabacterium sp. strain KMB7.</title>
        <authorList>
            <person name="Chen W.-M."/>
        </authorList>
    </citation>
    <scope>NUCLEOTIDE SEQUENCE [LARGE SCALE GENOMIC DNA]</scope>
    <source>
        <strain evidence="1 2">KMB7</strain>
    </source>
</reference>
<accession>A0A4Q9GVN7</accession>
<dbReference type="PANTHER" id="PTHR35841:SF1">
    <property type="entry name" value="PHOSPHONATES-BINDING PERIPLASMIC PROTEIN"/>
    <property type="match status" value="1"/>
</dbReference>
<dbReference type="InterPro" id="IPR006311">
    <property type="entry name" value="TAT_signal"/>
</dbReference>
<dbReference type="EMBL" id="SIXI01000008">
    <property type="protein sequence ID" value="TBO27912.1"/>
    <property type="molecule type" value="Genomic_DNA"/>
</dbReference>
<dbReference type="Pfam" id="PF12974">
    <property type="entry name" value="Phosphonate-bd"/>
    <property type="match status" value="1"/>
</dbReference>
<sequence>MHRQTVCTTGGAHMSEEPVRDRREWLRQAAQGSAALACGAALPGGLARAAAHLNVSVVPQFQPVELQRTWGPALERLEQELGVHFNLRIAKDIPAFEDDFKNGRSDLVFLNPYHMVMARKAQAYEPVVRDVTPLAGLLVVHKDDPIRSVQDLKGKDIAFPAPNAFGASLWIRALLHEQHKVPFQAVYARTHTNAYRQVLVGRAAAAGGIRATLDREPDEVRKQLRVLIETPAVPPHPLAVHPKVSPTLRVGLVKAFERWRGDAAGLALLQGIQMPRPVAASYARDYAPLEKLRLEKYVE</sequence>
<dbReference type="SUPFAM" id="SSF53850">
    <property type="entry name" value="Periplasmic binding protein-like II"/>
    <property type="match status" value="1"/>
</dbReference>